<dbReference type="AlphaFoldDB" id="A0A0N8GQS2"/>
<dbReference type="GO" id="GO:0008893">
    <property type="term" value="F:guanosine-3',5'-bis(diphosphate) 3'-diphosphatase activity"/>
    <property type="evidence" value="ECO:0007669"/>
    <property type="project" value="TreeGrafter"/>
</dbReference>
<evidence type="ECO:0000256" key="1">
    <source>
        <dbReference type="ARBA" id="ARBA00025704"/>
    </source>
</evidence>
<dbReference type="SUPFAM" id="SSF109604">
    <property type="entry name" value="HD-domain/PDEase-like"/>
    <property type="match status" value="1"/>
</dbReference>
<evidence type="ECO:0000259" key="5">
    <source>
        <dbReference type="PROSITE" id="PS51671"/>
    </source>
</evidence>
<dbReference type="PANTHER" id="PTHR21262:SF31">
    <property type="entry name" value="GTP PYROPHOSPHOKINASE"/>
    <property type="match status" value="1"/>
</dbReference>
<keyword evidence="9" id="KW-1185">Reference proteome</keyword>
<comment type="pathway">
    <text evidence="1">Purine metabolism.</text>
</comment>
<dbReference type="PANTHER" id="PTHR21262">
    <property type="entry name" value="GUANOSINE-3',5'-BIS DIPHOSPHATE 3'-PYROPHOSPHOHYDROLASE"/>
    <property type="match status" value="1"/>
</dbReference>
<comment type="similarity">
    <text evidence="2">Belongs to the relA/spoT family.</text>
</comment>
<comment type="function">
    <text evidence="2">In eubacteria ppGpp (guanosine 3'-diphosphate 5'-diphosphate) is a mediator of the stringent response that coordinates a variety of cellular activities in response to changes in nutritional abundance.</text>
</comment>
<dbReference type="InterPro" id="IPR004811">
    <property type="entry name" value="RelA/Spo_fam"/>
</dbReference>
<dbReference type="InterPro" id="IPR012675">
    <property type="entry name" value="Beta-grasp_dom_sf"/>
</dbReference>
<dbReference type="Gene3D" id="3.30.70.260">
    <property type="match status" value="1"/>
</dbReference>
<dbReference type="InterPro" id="IPR012676">
    <property type="entry name" value="TGS-like"/>
</dbReference>
<feature type="domain" description="HD" evidence="6">
    <location>
        <begin position="56"/>
        <end position="177"/>
    </location>
</feature>
<comment type="caution">
    <text evidence="8">The sequence shown here is derived from an EMBL/GenBank/DDBJ whole genome shotgun (WGS) entry which is preliminary data.</text>
</comment>
<dbReference type="Proteomes" id="UP000050544">
    <property type="component" value="Unassembled WGS sequence"/>
</dbReference>
<gene>
    <name evidence="8" type="ORF">SE15_05220</name>
</gene>
<dbReference type="CDD" id="cd05399">
    <property type="entry name" value="NT_Rel-Spo_like"/>
    <property type="match status" value="1"/>
</dbReference>
<dbReference type="SUPFAM" id="SSF55021">
    <property type="entry name" value="ACT-like"/>
    <property type="match status" value="1"/>
</dbReference>
<protein>
    <submittedName>
        <fullName evidence="8">(P)ppGpp synthetase</fullName>
    </submittedName>
</protein>
<dbReference type="InterPro" id="IPR045865">
    <property type="entry name" value="ACT-like_dom_sf"/>
</dbReference>
<dbReference type="CDD" id="cd00077">
    <property type="entry name" value="HDc"/>
    <property type="match status" value="1"/>
</dbReference>
<evidence type="ECO:0000259" key="7">
    <source>
        <dbReference type="PROSITE" id="PS51880"/>
    </source>
</evidence>
<dbReference type="GO" id="GO:0008728">
    <property type="term" value="F:GTP diphosphokinase activity"/>
    <property type="evidence" value="ECO:0007669"/>
    <property type="project" value="TreeGrafter"/>
</dbReference>
<dbReference type="SUPFAM" id="SSF81301">
    <property type="entry name" value="Nucleotidyltransferase"/>
    <property type="match status" value="1"/>
</dbReference>
<dbReference type="InterPro" id="IPR045600">
    <property type="entry name" value="RelA/SpoT_AH_RIS"/>
</dbReference>
<dbReference type="PATRIC" id="fig|869279.4.peg.1052"/>
<sequence length="743" mass="85525">MIGRTIGTEELGMKIESLMERLPQSYTLVERELIMRAYRFAEEAHRGQKRASGEPYITHCVEVAAILAELQVPPVMIMAALLHDTVEDTHITLDDLRREFGDEVAHLVDGVTKLSNLPRISADEKPTREGENPAEISTYPRPKRADLTNETLRKVFLAMGDDIRIVLIKLADRLHNMRTLGYLPEEERRRIAQQTLDIFAPLANRLGIWQIKWELEDLAFRYVNPEKYREIAEKLAERREDREREIQQIIARLKKVLEENGIKAEVTGRPKHIYSIYRKMVDRGKTFDMVRDLRGVRLLVEDKATCYAALGVIHGHWRPIPQEFDDYIAAPKDNFYQSLHTAVIYDDGKPLEVQIRTYEMHQNAEYGIAAHWRYKERSPRDELYEQRINWLRKTLSEWRQEVMDAQEFVDGLKSDIFQDRVYVFTPRGDIVDLPAGSTPIDFAYYIHTEIGHRCRGAKVNGKLVSLDYTLKTGDQVEILTAKQGGPSRDWLNPALGLVKTQRAISKIRAWFKHQDREQNVHQGRAMLEKELTRLGIKDVDIEKLAQSFEFRSADDLYVAIGCGDIPLGRVINRISDISPKKDPLLVQAPAREPKPTEGGAEISVLGVKGLLINFARCCKPLPGDEIMGYITRGRGVTIHRRDCPNFLRIQERERIVKVTWGETQRTYPVTIEIKAYDRQGLLSDISKIFGDEKANVLNLSTRVTHNLASIRAIIEIKDIVHLSRVLNRIENLPNIMEARRLIE</sequence>
<feature type="domain" description="TGS" evidence="7">
    <location>
        <begin position="419"/>
        <end position="480"/>
    </location>
</feature>
<evidence type="ECO:0000256" key="3">
    <source>
        <dbReference type="SAM" id="Coils"/>
    </source>
</evidence>
<feature type="coiled-coil region" evidence="3">
    <location>
        <begin position="232"/>
        <end position="259"/>
    </location>
</feature>
<dbReference type="Gene3D" id="3.30.460.10">
    <property type="entry name" value="Beta Polymerase, domain 2"/>
    <property type="match status" value="1"/>
</dbReference>
<dbReference type="Gene3D" id="3.10.20.30">
    <property type="match status" value="1"/>
</dbReference>
<dbReference type="PROSITE" id="PS51880">
    <property type="entry name" value="TGS"/>
    <property type="match status" value="1"/>
</dbReference>
<dbReference type="FunFam" id="1.10.3210.10:FF:000001">
    <property type="entry name" value="GTP pyrophosphokinase RelA"/>
    <property type="match status" value="1"/>
</dbReference>
<evidence type="ECO:0000256" key="2">
    <source>
        <dbReference type="RuleBase" id="RU003847"/>
    </source>
</evidence>
<dbReference type="InterPro" id="IPR006674">
    <property type="entry name" value="HD_domain"/>
</dbReference>
<dbReference type="FunFam" id="3.10.20.30:FF:000002">
    <property type="entry name" value="GTP pyrophosphokinase (RelA/SpoT)"/>
    <property type="match status" value="1"/>
</dbReference>
<feature type="compositionally biased region" description="Basic and acidic residues" evidence="4">
    <location>
        <begin position="122"/>
        <end position="131"/>
    </location>
</feature>
<name>A0A0N8GQS2_9CHLR</name>
<dbReference type="GO" id="GO:0042594">
    <property type="term" value="P:response to starvation"/>
    <property type="evidence" value="ECO:0007669"/>
    <property type="project" value="TreeGrafter"/>
</dbReference>
<dbReference type="GO" id="GO:0005886">
    <property type="term" value="C:plasma membrane"/>
    <property type="evidence" value="ECO:0007669"/>
    <property type="project" value="TreeGrafter"/>
</dbReference>
<accession>A0A0N8GQS2</accession>
<dbReference type="EMBL" id="LGKO01000002">
    <property type="protein sequence ID" value="KPL84490.1"/>
    <property type="molecule type" value="Genomic_DNA"/>
</dbReference>
<dbReference type="PROSITE" id="PS51671">
    <property type="entry name" value="ACT"/>
    <property type="match status" value="1"/>
</dbReference>
<evidence type="ECO:0000259" key="6">
    <source>
        <dbReference type="PROSITE" id="PS51831"/>
    </source>
</evidence>
<dbReference type="Pfam" id="PF02824">
    <property type="entry name" value="TGS"/>
    <property type="match status" value="1"/>
</dbReference>
<dbReference type="Pfam" id="PF19296">
    <property type="entry name" value="RelA_AH_RIS"/>
    <property type="match status" value="1"/>
</dbReference>
<organism evidence="8 9">
    <name type="scientific">Thermanaerothrix daxensis</name>
    <dbReference type="NCBI Taxonomy" id="869279"/>
    <lineage>
        <taxon>Bacteria</taxon>
        <taxon>Bacillati</taxon>
        <taxon>Chloroflexota</taxon>
        <taxon>Anaerolineae</taxon>
        <taxon>Anaerolineales</taxon>
        <taxon>Anaerolineaceae</taxon>
        <taxon>Thermanaerothrix</taxon>
    </lineage>
</organism>
<proteinExistence type="inferred from homology"/>
<dbReference type="GO" id="GO:0015969">
    <property type="term" value="P:guanosine tetraphosphate metabolic process"/>
    <property type="evidence" value="ECO:0007669"/>
    <property type="project" value="InterPro"/>
</dbReference>
<feature type="domain" description="ACT" evidence="5">
    <location>
        <begin position="670"/>
        <end position="743"/>
    </location>
</feature>
<dbReference type="Pfam" id="PF04607">
    <property type="entry name" value="RelA_SpoT"/>
    <property type="match status" value="1"/>
</dbReference>
<keyword evidence="3" id="KW-0175">Coiled coil</keyword>
<dbReference type="FunFam" id="3.30.460.10:FF:000001">
    <property type="entry name" value="GTP pyrophosphokinase RelA"/>
    <property type="match status" value="1"/>
</dbReference>
<dbReference type="SMART" id="SM00954">
    <property type="entry name" value="RelA_SpoT"/>
    <property type="match status" value="1"/>
</dbReference>
<dbReference type="NCBIfam" id="TIGR00691">
    <property type="entry name" value="spoT_relA"/>
    <property type="match status" value="1"/>
</dbReference>
<dbReference type="InterPro" id="IPR004095">
    <property type="entry name" value="TGS"/>
</dbReference>
<dbReference type="InterPro" id="IPR007685">
    <property type="entry name" value="RelA_SpoT"/>
</dbReference>
<dbReference type="InterPro" id="IPR043519">
    <property type="entry name" value="NT_sf"/>
</dbReference>
<reference evidence="8 9" key="1">
    <citation type="submission" date="2015-07" db="EMBL/GenBank/DDBJ databases">
        <title>Whole genome sequence of Thermanaerothrix daxensis DSM 23592.</title>
        <authorList>
            <person name="Hemp J."/>
            <person name="Ward L.M."/>
            <person name="Pace L.A."/>
            <person name="Fischer W.W."/>
        </authorList>
    </citation>
    <scope>NUCLEOTIDE SEQUENCE [LARGE SCALE GENOMIC DNA]</scope>
    <source>
        <strain evidence="8 9">GNS-1</strain>
    </source>
</reference>
<dbReference type="Pfam" id="PF13328">
    <property type="entry name" value="HD_4"/>
    <property type="match status" value="1"/>
</dbReference>
<evidence type="ECO:0000313" key="8">
    <source>
        <dbReference type="EMBL" id="KPL84490.1"/>
    </source>
</evidence>
<dbReference type="SUPFAM" id="SSF81271">
    <property type="entry name" value="TGS-like"/>
    <property type="match status" value="1"/>
</dbReference>
<feature type="region of interest" description="Disordered" evidence="4">
    <location>
        <begin position="122"/>
        <end position="142"/>
    </location>
</feature>
<evidence type="ECO:0000256" key="4">
    <source>
        <dbReference type="SAM" id="MobiDB-lite"/>
    </source>
</evidence>
<dbReference type="SMART" id="SM00471">
    <property type="entry name" value="HDc"/>
    <property type="match status" value="1"/>
</dbReference>
<dbReference type="CDD" id="cd01668">
    <property type="entry name" value="TGS_RSH"/>
    <property type="match status" value="1"/>
</dbReference>
<dbReference type="InterPro" id="IPR002912">
    <property type="entry name" value="ACT_dom"/>
</dbReference>
<evidence type="ECO:0000313" key="9">
    <source>
        <dbReference type="Proteomes" id="UP000050544"/>
    </source>
</evidence>
<dbReference type="PROSITE" id="PS51831">
    <property type="entry name" value="HD"/>
    <property type="match status" value="1"/>
</dbReference>
<dbReference type="Gene3D" id="1.10.3210.10">
    <property type="entry name" value="Hypothetical protein af1432"/>
    <property type="match status" value="1"/>
</dbReference>
<dbReference type="Pfam" id="PF13291">
    <property type="entry name" value="ACT_4"/>
    <property type="match status" value="1"/>
</dbReference>
<dbReference type="InterPro" id="IPR033655">
    <property type="entry name" value="TGS_RelA/SpoT"/>
</dbReference>
<dbReference type="CDD" id="cd04876">
    <property type="entry name" value="ACT_RelA-SpoT"/>
    <property type="match status" value="1"/>
</dbReference>
<dbReference type="InterPro" id="IPR003607">
    <property type="entry name" value="HD/PDEase_dom"/>
</dbReference>
<dbReference type="STRING" id="869279.SE15_05220"/>